<dbReference type="EMBL" id="KZ678133">
    <property type="protein sequence ID" value="PSN69331.1"/>
    <property type="molecule type" value="Genomic_DNA"/>
</dbReference>
<evidence type="ECO:0000313" key="1">
    <source>
        <dbReference type="EMBL" id="PSN69331.1"/>
    </source>
</evidence>
<proteinExistence type="predicted"/>
<sequence length="150" mass="16130">MAVIFLFNPSFLLACCSVQHTGFGHMAWRPIPKGSVSALRLGGPECQRSTRSRMQSREEASTMRSFATTATATCPVKKVDGCAVDHDDERPAWKEKPKSDLLGAIDSSARSGFASSPFSLDWTRLDRGDEVVVVVGARACALAAIPACLQ</sequence>
<gene>
    <name evidence="1" type="ORF">BS50DRAFT_339654</name>
</gene>
<name>A0A2T2NV64_CORCC</name>
<protein>
    <submittedName>
        <fullName evidence="1">Uncharacterized protein</fullName>
    </submittedName>
</protein>
<organism evidence="1 2">
    <name type="scientific">Corynespora cassiicola Philippines</name>
    <dbReference type="NCBI Taxonomy" id="1448308"/>
    <lineage>
        <taxon>Eukaryota</taxon>
        <taxon>Fungi</taxon>
        <taxon>Dikarya</taxon>
        <taxon>Ascomycota</taxon>
        <taxon>Pezizomycotina</taxon>
        <taxon>Dothideomycetes</taxon>
        <taxon>Pleosporomycetidae</taxon>
        <taxon>Pleosporales</taxon>
        <taxon>Corynesporascaceae</taxon>
        <taxon>Corynespora</taxon>
    </lineage>
</organism>
<reference evidence="1 2" key="1">
    <citation type="journal article" date="2018" name="Front. Microbiol.">
        <title>Genome-Wide Analysis of Corynespora cassiicola Leaf Fall Disease Putative Effectors.</title>
        <authorList>
            <person name="Lopez D."/>
            <person name="Ribeiro S."/>
            <person name="Label P."/>
            <person name="Fumanal B."/>
            <person name="Venisse J.S."/>
            <person name="Kohler A."/>
            <person name="de Oliveira R.R."/>
            <person name="Labutti K."/>
            <person name="Lipzen A."/>
            <person name="Lail K."/>
            <person name="Bauer D."/>
            <person name="Ohm R.A."/>
            <person name="Barry K.W."/>
            <person name="Spatafora J."/>
            <person name="Grigoriev I.V."/>
            <person name="Martin F.M."/>
            <person name="Pujade-Renaud V."/>
        </authorList>
    </citation>
    <scope>NUCLEOTIDE SEQUENCE [LARGE SCALE GENOMIC DNA]</scope>
    <source>
        <strain evidence="1 2">Philippines</strain>
    </source>
</reference>
<evidence type="ECO:0000313" key="2">
    <source>
        <dbReference type="Proteomes" id="UP000240883"/>
    </source>
</evidence>
<keyword evidence="2" id="KW-1185">Reference proteome</keyword>
<dbReference type="AlphaFoldDB" id="A0A2T2NV64"/>
<accession>A0A2T2NV64</accession>
<dbReference type="Proteomes" id="UP000240883">
    <property type="component" value="Unassembled WGS sequence"/>
</dbReference>